<comment type="caution">
    <text evidence="2">The sequence shown here is derived from an EMBL/GenBank/DDBJ whole genome shotgun (WGS) entry which is preliminary data.</text>
</comment>
<dbReference type="AlphaFoldDB" id="A0A1Y1UX40"/>
<reference evidence="2 3" key="2">
    <citation type="submission" date="2016-08" db="EMBL/GenBank/DDBJ databases">
        <title>Pervasive Adenine N6-methylation of Active Genes in Fungi.</title>
        <authorList>
            <consortium name="DOE Joint Genome Institute"/>
            <person name="Mondo S.J."/>
            <person name="Dannebaum R.O."/>
            <person name="Kuo R.C."/>
            <person name="Labutti K."/>
            <person name="Haridas S."/>
            <person name="Kuo A."/>
            <person name="Salamov A."/>
            <person name="Ahrendt S.R."/>
            <person name="Lipzen A."/>
            <person name="Sullivan W."/>
            <person name="Andreopoulos W.B."/>
            <person name="Clum A."/>
            <person name="Lindquist E."/>
            <person name="Daum C."/>
            <person name="Ramamoorthy G.K."/>
            <person name="Gryganskyi A."/>
            <person name="Culley D."/>
            <person name="Magnuson J.K."/>
            <person name="James T.Y."/>
            <person name="O'Malley M.A."/>
            <person name="Stajich J.E."/>
            <person name="Spatafora J.W."/>
            <person name="Visel A."/>
            <person name="Grigoriev I.V."/>
        </authorList>
    </citation>
    <scope>NUCLEOTIDE SEQUENCE [LARGE SCALE GENOMIC DNA]</scope>
    <source>
        <strain evidence="3">finn</strain>
    </source>
</reference>
<name>A0A1Y1UX40_9FUNG</name>
<evidence type="ECO:0008006" key="4">
    <source>
        <dbReference type="Google" id="ProtNLM"/>
    </source>
</evidence>
<protein>
    <recommendedName>
        <fullName evidence="4">Right handed beta helix domain-containing protein</fullName>
    </recommendedName>
</protein>
<accession>A0A1Y1UX40</accession>
<keyword evidence="3" id="KW-1185">Reference proteome</keyword>
<dbReference type="Proteomes" id="UP000193719">
    <property type="component" value="Unassembled WGS sequence"/>
</dbReference>
<organism evidence="2 3">
    <name type="scientific">Piromyces finnis</name>
    <dbReference type="NCBI Taxonomy" id="1754191"/>
    <lineage>
        <taxon>Eukaryota</taxon>
        <taxon>Fungi</taxon>
        <taxon>Fungi incertae sedis</taxon>
        <taxon>Chytridiomycota</taxon>
        <taxon>Chytridiomycota incertae sedis</taxon>
        <taxon>Neocallimastigomycetes</taxon>
        <taxon>Neocallimastigales</taxon>
        <taxon>Neocallimastigaceae</taxon>
        <taxon>Piromyces</taxon>
    </lineage>
</organism>
<evidence type="ECO:0000256" key="1">
    <source>
        <dbReference type="SAM" id="SignalP"/>
    </source>
</evidence>
<reference evidence="2 3" key="1">
    <citation type="submission" date="2016-08" db="EMBL/GenBank/DDBJ databases">
        <title>Genomes of anaerobic fungi encode conserved fungal cellulosomes for biomass hydrolysis.</title>
        <authorList>
            <consortium name="DOE Joint Genome Institute"/>
            <person name="Haitjema C.H."/>
            <person name="Gilmore S.P."/>
            <person name="Henske J.K."/>
            <person name="Solomon K.V."/>
            <person name="De Groot R."/>
            <person name="Kuo A."/>
            <person name="Mondo S.J."/>
            <person name="Salamov A.A."/>
            <person name="Labutti K."/>
            <person name="Zhao Z."/>
            <person name="Chiniquy J."/>
            <person name="Barry K."/>
            <person name="Brewer H.M."/>
            <person name="Purvine S.O."/>
            <person name="Wright A.T."/>
            <person name="Boxma B."/>
            <person name="Van Alen T."/>
            <person name="Hackstein J.H."/>
            <person name="Baker S.E."/>
            <person name="Grigoriev I.V."/>
            <person name="O'Malley M.A."/>
        </authorList>
    </citation>
    <scope>NUCLEOTIDE SEQUENCE [LARGE SCALE GENOMIC DNA]</scope>
    <source>
        <strain evidence="3">finn</strain>
    </source>
</reference>
<proteinExistence type="predicted"/>
<feature type="chain" id="PRO_5010999192" description="Right handed beta helix domain-containing protein" evidence="1">
    <location>
        <begin position="23"/>
        <end position="260"/>
    </location>
</feature>
<feature type="non-terminal residue" evidence="2">
    <location>
        <position position="1"/>
    </location>
</feature>
<evidence type="ECO:0000313" key="2">
    <source>
        <dbReference type="EMBL" id="ORX42621.1"/>
    </source>
</evidence>
<keyword evidence="1" id="KW-0732">Signal</keyword>
<evidence type="ECO:0000313" key="3">
    <source>
        <dbReference type="Proteomes" id="UP000193719"/>
    </source>
</evidence>
<dbReference type="OrthoDB" id="10459080at2759"/>
<sequence>NKLFHIVYYIIISCLCLDLINTTKVSVNNKNDLINGFSKANNNNLSELIININDVTLDLTENIKVDSSVEKLHIIGKSKEKSVLNFSDIGNGIILTNLLYKTTQEIKFTNLTITGRLEFYSIVNVELEDVIINGSFLFDKSNNYIWDSGSDSSYNAEYMEKNLDVTITLKRILYNAYTNTAYRCINLFGNVIIDDSEFYGHSSCVDTILDYNGEYYNYLSISNSYFNGMHSNKCLKIYNSALATIDSCSFENGLANVYEE</sequence>
<gene>
    <name evidence="2" type="ORF">BCR36DRAFT_306403</name>
</gene>
<feature type="signal peptide" evidence="1">
    <location>
        <begin position="1"/>
        <end position="22"/>
    </location>
</feature>
<dbReference type="EMBL" id="MCFH01000062">
    <property type="protein sequence ID" value="ORX42621.1"/>
    <property type="molecule type" value="Genomic_DNA"/>
</dbReference>